<dbReference type="Proteomes" id="UP000516305">
    <property type="component" value="Chromosome"/>
</dbReference>
<sequence>MKPRIQTFFLVLAGILFFALFFFHYSLWYFEELNSDHAIHILMAERFDWAKDWYYWGQNRLGSFIPMMGSLLISLGVDSFTALGLVQVLILTATSFMLFRLSNFSFWSLGLCAVLLFPIYPFWMQVSLGHPYLGQFFFLILSLSLFYSSKLQDSWKSFLVPFIAFLAIWSSEMSLAFYLALALIEYKHIWKLFLKGWYYLLSGAGLGLVLVLVAKNQAVKIKDYQTFLAPWSKVWESFSQQMKSLWDLFFFEDNKPFNTYLLYGVLLVLLFTLIRRFRGKQGFSAITKIFFLTAIFSLVLIHLSNWNAAMGMPLRYHTMPYFFFTSALVFGAKDQFGNSWEQFFIVALISMPIMNASLRFNLEFETGAQGRIRRSGAEEVIAEVLAQSDIEHFTVIGSYWNTHLLDALSPKVLAITREGDHLRDGRMMEEALHEEYFLIIANDWLDHFPKQIEQRGIRLHKLELEGNSREVRYALYQRIPELQLLP</sequence>
<feature type="transmembrane region" description="Helical" evidence="1">
    <location>
        <begin position="159"/>
        <end position="184"/>
    </location>
</feature>
<dbReference type="EMBL" id="CP060139">
    <property type="protein sequence ID" value="QNR25592.1"/>
    <property type="molecule type" value="Genomic_DNA"/>
</dbReference>
<feature type="transmembrane region" description="Helical" evidence="1">
    <location>
        <begin position="314"/>
        <end position="331"/>
    </location>
</feature>
<gene>
    <name evidence="2" type="ORF">H4K34_07045</name>
</gene>
<feature type="transmembrane region" description="Helical" evidence="1">
    <location>
        <begin position="104"/>
        <end position="123"/>
    </location>
</feature>
<feature type="transmembrane region" description="Helical" evidence="1">
    <location>
        <begin position="64"/>
        <end position="92"/>
    </location>
</feature>
<dbReference type="RefSeq" id="WP_210760119.1">
    <property type="nucleotide sequence ID" value="NZ_CP060139.1"/>
</dbReference>
<organism evidence="2 3">
    <name type="scientific">Croceimicrobium hydrocarbonivorans</name>
    <dbReference type="NCBI Taxonomy" id="2761580"/>
    <lineage>
        <taxon>Bacteria</taxon>
        <taxon>Pseudomonadati</taxon>
        <taxon>Bacteroidota</taxon>
        <taxon>Flavobacteriia</taxon>
        <taxon>Flavobacteriales</taxon>
        <taxon>Owenweeksiaceae</taxon>
        <taxon>Croceimicrobium</taxon>
    </lineage>
</organism>
<keyword evidence="1" id="KW-0472">Membrane</keyword>
<dbReference type="AlphaFoldDB" id="A0A7H0VIP4"/>
<evidence type="ECO:0000313" key="3">
    <source>
        <dbReference type="Proteomes" id="UP000516305"/>
    </source>
</evidence>
<keyword evidence="1" id="KW-0812">Transmembrane</keyword>
<evidence type="ECO:0000256" key="1">
    <source>
        <dbReference type="SAM" id="Phobius"/>
    </source>
</evidence>
<evidence type="ECO:0008006" key="4">
    <source>
        <dbReference type="Google" id="ProtNLM"/>
    </source>
</evidence>
<dbReference type="KEGG" id="chyd:H4K34_07045"/>
<reference evidence="2 3" key="1">
    <citation type="submission" date="2020-08" db="EMBL/GenBank/DDBJ databases">
        <title>Croceimicrobium hydrocarbonivorans gen. nov., sp. nov., a novel marine bacterium isolated from a bacterial consortium that degrades polyethylene terephthalate.</title>
        <authorList>
            <person name="Liu R."/>
        </authorList>
    </citation>
    <scope>NUCLEOTIDE SEQUENCE [LARGE SCALE GENOMIC DNA]</scope>
    <source>
        <strain evidence="2 3">A20-9</strain>
    </source>
</reference>
<feature type="transmembrane region" description="Helical" evidence="1">
    <location>
        <begin position="7"/>
        <end position="27"/>
    </location>
</feature>
<keyword evidence="1" id="KW-1133">Transmembrane helix</keyword>
<keyword evidence="3" id="KW-1185">Reference proteome</keyword>
<proteinExistence type="predicted"/>
<protein>
    <recommendedName>
        <fullName evidence="4">Glycosyltransferase RgtA/B/C/D-like domain-containing protein</fullName>
    </recommendedName>
</protein>
<feature type="transmembrane region" description="Helical" evidence="1">
    <location>
        <begin position="260"/>
        <end position="277"/>
    </location>
</feature>
<evidence type="ECO:0000313" key="2">
    <source>
        <dbReference type="EMBL" id="QNR25592.1"/>
    </source>
</evidence>
<feature type="transmembrane region" description="Helical" evidence="1">
    <location>
        <begin position="283"/>
        <end position="302"/>
    </location>
</feature>
<name>A0A7H0VIP4_9FLAO</name>
<accession>A0A7H0VIP4</accession>
<feature type="transmembrane region" description="Helical" evidence="1">
    <location>
        <begin position="343"/>
        <end position="362"/>
    </location>
</feature>
<feature type="transmembrane region" description="Helical" evidence="1">
    <location>
        <begin position="196"/>
        <end position="214"/>
    </location>
</feature>
<feature type="transmembrane region" description="Helical" evidence="1">
    <location>
        <begin position="129"/>
        <end position="147"/>
    </location>
</feature>